<protein>
    <submittedName>
        <fullName evidence="1">Macaca fascicularis brain cDNA clone: QflA-21271, similar to human aminoacylase 1-like 2 (ACY1L2), mRNA, RefSeq: XM_072402.6</fullName>
    </submittedName>
</protein>
<dbReference type="AlphaFoldDB" id="I7G6U1"/>
<name>I7G6U1_MACFA</name>
<proteinExistence type="evidence at transcript level"/>
<accession>I7G6U1</accession>
<sequence>MALPFRILKTKQWLLKGESGPVTAEVVRSRSHSNSFLGGSRHFACWLSRGPESNTICLL</sequence>
<organism evidence="1">
    <name type="scientific">Macaca fascicularis</name>
    <name type="common">Crab-eating macaque</name>
    <name type="synonym">Cynomolgus monkey</name>
    <dbReference type="NCBI Taxonomy" id="9541"/>
    <lineage>
        <taxon>Eukaryota</taxon>
        <taxon>Metazoa</taxon>
        <taxon>Chordata</taxon>
        <taxon>Craniata</taxon>
        <taxon>Vertebrata</taxon>
        <taxon>Euteleostomi</taxon>
        <taxon>Mammalia</taxon>
        <taxon>Eutheria</taxon>
        <taxon>Euarchontoglires</taxon>
        <taxon>Primates</taxon>
        <taxon>Haplorrhini</taxon>
        <taxon>Catarrhini</taxon>
        <taxon>Cercopithecidae</taxon>
        <taxon>Cercopithecinae</taxon>
        <taxon>Macaca</taxon>
    </lineage>
</organism>
<dbReference type="EMBL" id="AB173154">
    <property type="protein sequence ID" value="BAE90216.1"/>
    <property type="molecule type" value="mRNA"/>
</dbReference>
<reference evidence="1" key="1">
    <citation type="journal article" date="2007" name="PLoS Biol.">
        <title>Rate of evolution in brain-expressed genes in humans and other primates.</title>
        <authorList>
            <person name="Wang H.-Y."/>
            <person name="Chien H.-C."/>
            <person name="Osada N."/>
            <person name="Hashimoto K."/>
            <person name="Sugano S."/>
            <person name="Gojobori T."/>
            <person name="Chou C.-K."/>
            <person name="Tsai S.-F."/>
            <person name="Wu C.-I."/>
            <person name="Shen C.-K.J."/>
        </authorList>
    </citation>
    <scope>NUCLEOTIDE SEQUENCE</scope>
</reference>
<evidence type="ECO:0000313" key="1">
    <source>
        <dbReference type="EMBL" id="BAE90216.1"/>
    </source>
</evidence>